<feature type="non-terminal residue" evidence="1">
    <location>
        <position position="31"/>
    </location>
</feature>
<organism evidence="1">
    <name type="scientific">marine sediment metagenome</name>
    <dbReference type="NCBI Taxonomy" id="412755"/>
    <lineage>
        <taxon>unclassified sequences</taxon>
        <taxon>metagenomes</taxon>
        <taxon>ecological metagenomes</taxon>
    </lineage>
</organism>
<sequence length="31" mass="3294">MGSGDPGSAVECYANAIEMKIFGDKVDFIMP</sequence>
<gene>
    <name evidence="1" type="ORF">S12H4_25235</name>
</gene>
<name>X1S1U1_9ZZZZ</name>
<reference evidence="1" key="1">
    <citation type="journal article" date="2014" name="Front. Microbiol.">
        <title>High frequency of phylogenetically diverse reductive dehalogenase-homologous genes in deep subseafloor sedimentary metagenomes.</title>
        <authorList>
            <person name="Kawai M."/>
            <person name="Futagami T."/>
            <person name="Toyoda A."/>
            <person name="Takaki Y."/>
            <person name="Nishi S."/>
            <person name="Hori S."/>
            <person name="Arai W."/>
            <person name="Tsubouchi T."/>
            <person name="Morono Y."/>
            <person name="Uchiyama I."/>
            <person name="Ito T."/>
            <person name="Fujiyama A."/>
            <person name="Inagaki F."/>
            <person name="Takami H."/>
        </authorList>
    </citation>
    <scope>NUCLEOTIDE SEQUENCE</scope>
    <source>
        <strain evidence="1">Expedition CK06-06</strain>
    </source>
</reference>
<protein>
    <submittedName>
        <fullName evidence="1">Uncharacterized protein</fullName>
    </submittedName>
</protein>
<evidence type="ECO:0000313" key="1">
    <source>
        <dbReference type="EMBL" id="GAI73136.1"/>
    </source>
</evidence>
<proteinExistence type="predicted"/>
<dbReference type="EMBL" id="BARW01014046">
    <property type="protein sequence ID" value="GAI73136.1"/>
    <property type="molecule type" value="Genomic_DNA"/>
</dbReference>
<dbReference type="AlphaFoldDB" id="X1S1U1"/>
<accession>X1S1U1</accession>
<comment type="caution">
    <text evidence="1">The sequence shown here is derived from an EMBL/GenBank/DDBJ whole genome shotgun (WGS) entry which is preliminary data.</text>
</comment>